<evidence type="ECO:0000313" key="2">
    <source>
        <dbReference type="Proteomes" id="UP000580250"/>
    </source>
</evidence>
<dbReference type="OrthoDB" id="29596at2759"/>
<organism evidence="1 2">
    <name type="scientific">Meloidogyne enterolobii</name>
    <name type="common">Root-knot nematode worm</name>
    <name type="synonym">Meloidogyne mayaguensis</name>
    <dbReference type="NCBI Taxonomy" id="390850"/>
    <lineage>
        <taxon>Eukaryota</taxon>
        <taxon>Metazoa</taxon>
        <taxon>Ecdysozoa</taxon>
        <taxon>Nematoda</taxon>
        <taxon>Chromadorea</taxon>
        <taxon>Rhabditida</taxon>
        <taxon>Tylenchina</taxon>
        <taxon>Tylenchomorpha</taxon>
        <taxon>Tylenchoidea</taxon>
        <taxon>Meloidogynidae</taxon>
        <taxon>Meloidogyninae</taxon>
        <taxon>Meloidogyne</taxon>
    </lineage>
</organism>
<evidence type="ECO:0000313" key="1">
    <source>
        <dbReference type="EMBL" id="CAD2137752.1"/>
    </source>
</evidence>
<dbReference type="GO" id="GO:0030983">
    <property type="term" value="F:mismatched DNA binding"/>
    <property type="evidence" value="ECO:0007669"/>
    <property type="project" value="InterPro"/>
</dbReference>
<gene>
    <name evidence="1" type="ORF">MENT_LOCUS5539</name>
</gene>
<protein>
    <submittedName>
        <fullName evidence="1">Uncharacterized protein</fullName>
    </submittedName>
</protein>
<accession>A0A6V7TWR9</accession>
<proteinExistence type="predicted"/>
<dbReference type="GO" id="GO:0005524">
    <property type="term" value="F:ATP binding"/>
    <property type="evidence" value="ECO:0007669"/>
    <property type="project" value="InterPro"/>
</dbReference>
<dbReference type="InterPro" id="IPR036678">
    <property type="entry name" value="MutS_con_dom_sf"/>
</dbReference>
<dbReference type="GO" id="GO:0006298">
    <property type="term" value="P:mismatch repair"/>
    <property type="evidence" value="ECO:0007669"/>
    <property type="project" value="InterPro"/>
</dbReference>
<dbReference type="Proteomes" id="UP000580250">
    <property type="component" value="Unassembled WGS sequence"/>
</dbReference>
<dbReference type="AlphaFoldDB" id="A0A6V7TWR9"/>
<reference evidence="1 2" key="1">
    <citation type="submission" date="2020-08" db="EMBL/GenBank/DDBJ databases">
        <authorList>
            <person name="Koutsovoulos G."/>
            <person name="Danchin GJ E."/>
        </authorList>
    </citation>
    <scope>NUCLEOTIDE SEQUENCE [LARGE SCALE GENOMIC DNA]</scope>
</reference>
<dbReference type="Gene3D" id="3.30.420.110">
    <property type="entry name" value="MutS, connector domain"/>
    <property type="match status" value="1"/>
</dbReference>
<dbReference type="EMBL" id="CAJEWN010000020">
    <property type="protein sequence ID" value="CAD2137752.1"/>
    <property type="molecule type" value="Genomic_DNA"/>
</dbReference>
<name>A0A6V7TWR9_MELEN</name>
<comment type="caution">
    <text evidence="1">The sequence shown here is derived from an EMBL/GenBank/DDBJ whole genome shotgun (WGS) entry which is preliminary data.</text>
</comment>
<sequence>MSQVCALSFSSRRLGAAIYDEDEKEVKLLDMAEDDDFLVLERLLREVKPSHILVNRSQSAEYQMHLRKKCSMVSGMEEEISDRSNLKEFSTSQFAQTQITFVNTMEEKELDKSTSKEEGELDDDDSLLWQPSITFLPDIAFSFGLACKKLEQIFGAGVRNKQIMASFRLDFTSTNMIRSLGALLRFMEQQGIGGQTFENLSVEKMTTLVFDDCIEVDSTTLRALEIFIQIILQKQFEKNLFGEIIDVKE</sequence>